<comment type="caution">
    <text evidence="2">The sequence shown here is derived from an EMBL/GenBank/DDBJ whole genome shotgun (WGS) entry which is preliminary data.</text>
</comment>
<evidence type="ECO:0000256" key="1">
    <source>
        <dbReference type="SAM" id="Phobius"/>
    </source>
</evidence>
<dbReference type="AlphaFoldDB" id="A0A2P6AQD6"/>
<feature type="transmembrane region" description="Helical" evidence="1">
    <location>
        <begin position="38"/>
        <end position="56"/>
    </location>
</feature>
<dbReference type="Proteomes" id="UP000243900">
    <property type="component" value="Unassembled WGS sequence"/>
</dbReference>
<evidence type="ECO:0000313" key="2">
    <source>
        <dbReference type="EMBL" id="PQA29568.1"/>
    </source>
</evidence>
<reference evidence="3" key="1">
    <citation type="submission" date="2018-02" db="EMBL/GenBank/DDBJ databases">
        <title>Genome sequencing of Solimonas sp. HR-BB.</title>
        <authorList>
            <person name="Lee Y."/>
            <person name="Jeon C.O."/>
        </authorList>
    </citation>
    <scope>NUCLEOTIDE SEQUENCE [LARGE SCALE GENOMIC DNA]</scope>
    <source>
        <strain evidence="3">HR-E</strain>
    </source>
</reference>
<gene>
    <name evidence="2" type="ORF">C5O18_09625</name>
</gene>
<keyword evidence="3" id="KW-1185">Reference proteome</keyword>
<organism evidence="2 3">
    <name type="scientific">Amnimonas aquatica</name>
    <dbReference type="NCBI Taxonomy" id="2094561"/>
    <lineage>
        <taxon>Bacteria</taxon>
        <taxon>Pseudomonadati</taxon>
        <taxon>Pseudomonadota</taxon>
        <taxon>Gammaproteobacteria</taxon>
        <taxon>Moraxellales</taxon>
        <taxon>Moraxellaceae</taxon>
        <taxon>Amnimonas</taxon>
    </lineage>
</organism>
<sequence>MTTETGAPTPSFDTEARRVPALNGARWLAGGWRLLRQAWWQWPLLVLLALMVHGLILNLPVASGLLTMLLMPVLGAGFGAFAQGVEQGDRRLSLLFDGFRKRPGS</sequence>
<protein>
    <submittedName>
        <fullName evidence="2">Uncharacterized protein</fullName>
    </submittedName>
</protein>
<keyword evidence="1" id="KW-0472">Membrane</keyword>
<dbReference type="RefSeq" id="WP_206389850.1">
    <property type="nucleotide sequence ID" value="NZ_PTQZ01000327.1"/>
</dbReference>
<feature type="non-terminal residue" evidence="2">
    <location>
        <position position="105"/>
    </location>
</feature>
<name>A0A2P6AQD6_9GAMM</name>
<accession>A0A2P6AQD6</accession>
<dbReference type="EMBL" id="PTQZ01000327">
    <property type="protein sequence ID" value="PQA29568.1"/>
    <property type="molecule type" value="Genomic_DNA"/>
</dbReference>
<feature type="transmembrane region" description="Helical" evidence="1">
    <location>
        <begin position="62"/>
        <end position="82"/>
    </location>
</feature>
<evidence type="ECO:0000313" key="3">
    <source>
        <dbReference type="Proteomes" id="UP000243900"/>
    </source>
</evidence>
<keyword evidence="1" id="KW-1133">Transmembrane helix</keyword>
<keyword evidence="1" id="KW-0812">Transmembrane</keyword>
<proteinExistence type="predicted"/>